<feature type="domain" description="MACPF" evidence="1">
    <location>
        <begin position="1"/>
        <end position="166"/>
    </location>
</feature>
<dbReference type="PANTHER" id="PTHR33199">
    <property type="entry name" value="MACPF DOMAIN-CONTAINING PROTEIN CAD1"/>
    <property type="match status" value="1"/>
</dbReference>
<organism evidence="2 3">
    <name type="scientific">Citrus sinensis</name>
    <name type="common">Sweet orange</name>
    <name type="synonym">Citrus aurantium var. sinensis</name>
    <dbReference type="NCBI Taxonomy" id="2711"/>
    <lineage>
        <taxon>Eukaryota</taxon>
        <taxon>Viridiplantae</taxon>
        <taxon>Streptophyta</taxon>
        <taxon>Embryophyta</taxon>
        <taxon>Tracheophyta</taxon>
        <taxon>Spermatophyta</taxon>
        <taxon>Magnoliopsida</taxon>
        <taxon>eudicotyledons</taxon>
        <taxon>Gunneridae</taxon>
        <taxon>Pentapetalae</taxon>
        <taxon>rosids</taxon>
        <taxon>malvids</taxon>
        <taxon>Sapindales</taxon>
        <taxon>Rutaceae</taxon>
        <taxon>Aurantioideae</taxon>
        <taxon>Citrus</taxon>
    </lineage>
</organism>
<gene>
    <name evidence="2" type="ORF">CISIN_1g0480482mg</name>
</gene>
<dbReference type="AlphaFoldDB" id="A0A067DH91"/>
<dbReference type="GO" id="GO:0006952">
    <property type="term" value="P:defense response"/>
    <property type="evidence" value="ECO:0007669"/>
    <property type="project" value="InterPro"/>
</dbReference>
<keyword evidence="3" id="KW-1185">Reference proteome</keyword>
<evidence type="ECO:0000313" key="2">
    <source>
        <dbReference type="EMBL" id="KDO40930.1"/>
    </source>
</evidence>
<dbReference type="Pfam" id="PF01823">
    <property type="entry name" value="MACPF"/>
    <property type="match status" value="1"/>
</dbReference>
<sequence>FIQTYGTHIIVGMAVGGQDLICVRQKPSSAIPPADLRRYLEDLGDYLFSDGKSPSFLERKTRDGKQKVPEIFSQILRSNTMQLTSITETSSKDGLTIVCSKRGGDVFLQNHSSWLQTVPAKPEGILFKFVPITALLTGIPGSGYLSHAINLYLRYKPALEDLQYFLEFQVPRQWAPMFCELPFGIKIKRVLVLPCNSVSWVQRFMSARLRFS</sequence>
<dbReference type="GO" id="GO:2000031">
    <property type="term" value="P:regulation of salicylic acid mediated signaling pathway"/>
    <property type="evidence" value="ECO:0007669"/>
    <property type="project" value="InterPro"/>
</dbReference>
<feature type="non-terminal residue" evidence="2">
    <location>
        <position position="1"/>
    </location>
</feature>
<dbReference type="PANTHER" id="PTHR33199:SF2">
    <property type="entry name" value="OS02G0475300 PROTEIN"/>
    <property type="match status" value="1"/>
</dbReference>
<protein>
    <recommendedName>
        <fullName evidence="1">MACPF domain-containing protein</fullName>
    </recommendedName>
</protein>
<evidence type="ECO:0000259" key="1">
    <source>
        <dbReference type="PROSITE" id="PS51412"/>
    </source>
</evidence>
<dbReference type="STRING" id="2711.A0A067DH91"/>
<dbReference type="InterPro" id="IPR020864">
    <property type="entry name" value="MACPF"/>
</dbReference>
<dbReference type="Proteomes" id="UP000027120">
    <property type="component" value="Unassembled WGS sequence"/>
</dbReference>
<dbReference type="EMBL" id="KK785766">
    <property type="protein sequence ID" value="KDO40930.1"/>
    <property type="molecule type" value="Genomic_DNA"/>
</dbReference>
<dbReference type="GO" id="GO:0012501">
    <property type="term" value="P:programmed cell death"/>
    <property type="evidence" value="ECO:0007669"/>
    <property type="project" value="InterPro"/>
</dbReference>
<accession>A0A067DH91</accession>
<dbReference type="PROSITE" id="PS51412">
    <property type="entry name" value="MACPF_2"/>
    <property type="match status" value="1"/>
</dbReference>
<proteinExistence type="predicted"/>
<dbReference type="InterPro" id="IPR044663">
    <property type="entry name" value="CAD1/NSL1-like"/>
</dbReference>
<evidence type="ECO:0000313" key="3">
    <source>
        <dbReference type="Proteomes" id="UP000027120"/>
    </source>
</evidence>
<name>A0A067DH91_CITSI</name>
<reference evidence="2 3" key="1">
    <citation type="submission" date="2014-04" db="EMBL/GenBank/DDBJ databases">
        <authorList>
            <consortium name="International Citrus Genome Consortium"/>
            <person name="Gmitter F."/>
            <person name="Chen C."/>
            <person name="Farmerie W."/>
            <person name="Harkins T."/>
            <person name="Desany B."/>
            <person name="Mohiuddin M."/>
            <person name="Kodira C."/>
            <person name="Borodovsky M."/>
            <person name="Lomsadze A."/>
            <person name="Burns P."/>
            <person name="Jenkins J."/>
            <person name="Prochnik S."/>
            <person name="Shu S."/>
            <person name="Chapman J."/>
            <person name="Pitluck S."/>
            <person name="Schmutz J."/>
            <person name="Rokhsar D."/>
        </authorList>
    </citation>
    <scope>NUCLEOTIDE SEQUENCE</scope>
</reference>